<feature type="transmembrane region" description="Helical" evidence="5">
    <location>
        <begin position="355"/>
        <end position="375"/>
    </location>
</feature>
<dbReference type="Gene3D" id="1.20.1250.20">
    <property type="entry name" value="MFS general substrate transporter like domains"/>
    <property type="match status" value="2"/>
</dbReference>
<feature type="transmembrane region" description="Helical" evidence="5">
    <location>
        <begin position="96"/>
        <end position="114"/>
    </location>
</feature>
<accession>A0A2Z2NYQ3</accession>
<dbReference type="PANTHER" id="PTHR23514:SF13">
    <property type="entry name" value="INNER MEMBRANE PROTEIN YBJJ"/>
    <property type="match status" value="1"/>
</dbReference>
<keyword evidence="2 5" id="KW-0812">Transmembrane</keyword>
<dbReference type="InterPro" id="IPR051788">
    <property type="entry name" value="MFS_Transporter"/>
</dbReference>
<name>A0A2Z2NYQ3_9GAMM</name>
<organism evidence="6 7">
    <name type="scientific">Granulosicoccus antarcticus IMCC3135</name>
    <dbReference type="NCBI Taxonomy" id="1192854"/>
    <lineage>
        <taxon>Bacteria</taxon>
        <taxon>Pseudomonadati</taxon>
        <taxon>Pseudomonadota</taxon>
        <taxon>Gammaproteobacteria</taxon>
        <taxon>Chromatiales</taxon>
        <taxon>Granulosicoccaceae</taxon>
        <taxon>Granulosicoccus</taxon>
    </lineage>
</organism>
<dbReference type="Pfam" id="PF07690">
    <property type="entry name" value="MFS_1"/>
    <property type="match status" value="1"/>
</dbReference>
<evidence type="ECO:0000256" key="4">
    <source>
        <dbReference type="ARBA" id="ARBA00023136"/>
    </source>
</evidence>
<keyword evidence="4 5" id="KW-0472">Membrane</keyword>
<comment type="subcellular location">
    <subcellularLocation>
        <location evidence="1">Membrane</location>
        <topology evidence="1">Multi-pass membrane protein</topology>
    </subcellularLocation>
</comment>
<dbReference type="EMBL" id="CP018632">
    <property type="protein sequence ID" value="ASJ75061.1"/>
    <property type="molecule type" value="Genomic_DNA"/>
</dbReference>
<feature type="transmembrane region" description="Helical" evidence="5">
    <location>
        <begin position="162"/>
        <end position="183"/>
    </location>
</feature>
<dbReference type="Proteomes" id="UP000250079">
    <property type="component" value="Chromosome"/>
</dbReference>
<evidence type="ECO:0000313" key="7">
    <source>
        <dbReference type="Proteomes" id="UP000250079"/>
    </source>
</evidence>
<keyword evidence="3 5" id="KW-1133">Transmembrane helix</keyword>
<dbReference type="KEGG" id="gai:IMCC3135_24985"/>
<evidence type="ECO:0000256" key="1">
    <source>
        <dbReference type="ARBA" id="ARBA00004141"/>
    </source>
</evidence>
<evidence type="ECO:0000313" key="6">
    <source>
        <dbReference type="EMBL" id="ASJ75061.1"/>
    </source>
</evidence>
<feature type="transmembrane region" description="Helical" evidence="5">
    <location>
        <begin position="41"/>
        <end position="60"/>
    </location>
</feature>
<dbReference type="InterPro" id="IPR011701">
    <property type="entry name" value="MFS"/>
</dbReference>
<dbReference type="OrthoDB" id="9810941at2"/>
<evidence type="ECO:0000256" key="3">
    <source>
        <dbReference type="ARBA" id="ARBA00022989"/>
    </source>
</evidence>
<dbReference type="CDD" id="cd17393">
    <property type="entry name" value="MFS_MosC_like"/>
    <property type="match status" value="1"/>
</dbReference>
<sequence length="414" mass="43605">MQSSKATWAIFSVFFFESSVLGQWIPRIPDIKNTLGLSDGSLGLALLMMPLGTLVSFSIAGKLIEMTGLRNACRTFLPLWALLFLGPALATDFTQLAIALVFSGFAVGMIETAMNTEAARIEKVAGKRLMSRCHGFWSLGTMFGALLGGGVAQYGLSVSTHFLITMPVIAVCGYFAATALPVLSRRTNKAAILNEERSVGEGLQVSGDDGGGEVVAEGQSELFRLPSRAIVLLCMMPLGIMMVEGAFIDWSAVFMRDVLAAGPWVIAIAYSSFSLVMASVRLAGDRLATQFGDLRIVQVSGLASCVGIVLFALAPTVPWAFLAAALSGAGVAIVFPLAVSAAANRPGGRPADNVASLNMISFSAFLVAPPLIGFMSEVFGLRIALLCLAPVAFMTFVLAGEVVTKKEPDSRSEA</sequence>
<dbReference type="GO" id="GO:0022857">
    <property type="term" value="F:transmembrane transporter activity"/>
    <property type="evidence" value="ECO:0007669"/>
    <property type="project" value="InterPro"/>
</dbReference>
<dbReference type="SUPFAM" id="SSF103473">
    <property type="entry name" value="MFS general substrate transporter"/>
    <property type="match status" value="1"/>
</dbReference>
<dbReference type="PANTHER" id="PTHR23514">
    <property type="entry name" value="BYPASS OF STOP CODON PROTEIN 6"/>
    <property type="match status" value="1"/>
</dbReference>
<dbReference type="AlphaFoldDB" id="A0A2Z2NYQ3"/>
<keyword evidence="7" id="KW-1185">Reference proteome</keyword>
<feature type="transmembrane region" description="Helical" evidence="5">
    <location>
        <begin position="264"/>
        <end position="284"/>
    </location>
</feature>
<feature type="transmembrane region" description="Helical" evidence="5">
    <location>
        <begin position="135"/>
        <end position="156"/>
    </location>
</feature>
<feature type="transmembrane region" description="Helical" evidence="5">
    <location>
        <begin position="229"/>
        <end position="252"/>
    </location>
</feature>
<protein>
    <submittedName>
        <fullName evidence="6">Inner membrane protein YbjJ</fullName>
    </submittedName>
</protein>
<feature type="transmembrane region" description="Helical" evidence="5">
    <location>
        <begin position="296"/>
        <end position="314"/>
    </location>
</feature>
<dbReference type="GO" id="GO:0016020">
    <property type="term" value="C:membrane"/>
    <property type="evidence" value="ECO:0007669"/>
    <property type="project" value="UniProtKB-SubCell"/>
</dbReference>
<evidence type="ECO:0000256" key="5">
    <source>
        <dbReference type="SAM" id="Phobius"/>
    </source>
</evidence>
<feature type="transmembrane region" description="Helical" evidence="5">
    <location>
        <begin position="320"/>
        <end position="343"/>
    </location>
</feature>
<proteinExistence type="predicted"/>
<dbReference type="InterPro" id="IPR036259">
    <property type="entry name" value="MFS_trans_sf"/>
</dbReference>
<feature type="transmembrane region" description="Helical" evidence="5">
    <location>
        <begin position="381"/>
        <end position="403"/>
    </location>
</feature>
<evidence type="ECO:0000256" key="2">
    <source>
        <dbReference type="ARBA" id="ARBA00022692"/>
    </source>
</evidence>
<feature type="transmembrane region" description="Helical" evidence="5">
    <location>
        <begin position="72"/>
        <end position="90"/>
    </location>
</feature>
<gene>
    <name evidence="6" type="primary">ybjJ_1</name>
    <name evidence="6" type="ORF">IMCC3135_24985</name>
</gene>
<dbReference type="RefSeq" id="WP_088920019.1">
    <property type="nucleotide sequence ID" value="NZ_CP018632.1"/>
</dbReference>
<reference evidence="6 7" key="1">
    <citation type="submission" date="2016-12" db="EMBL/GenBank/DDBJ databases">
        <authorList>
            <person name="Song W.-J."/>
            <person name="Kurnit D.M."/>
        </authorList>
    </citation>
    <scope>NUCLEOTIDE SEQUENCE [LARGE SCALE GENOMIC DNA]</scope>
    <source>
        <strain evidence="6 7">IMCC3135</strain>
    </source>
</reference>